<name>A0A8H7RPV2_9FUNG</name>
<dbReference type="PANTHER" id="PTHR23502:SF51">
    <property type="entry name" value="QUINIDINE RESISTANCE PROTEIN 1-RELATED"/>
    <property type="match status" value="1"/>
</dbReference>
<evidence type="ECO:0000256" key="5">
    <source>
        <dbReference type="ARBA" id="ARBA00023136"/>
    </source>
</evidence>
<dbReference type="SUPFAM" id="SSF103473">
    <property type="entry name" value="MFS general substrate transporter"/>
    <property type="match status" value="1"/>
</dbReference>
<feature type="transmembrane region" description="Helical" evidence="7">
    <location>
        <begin position="110"/>
        <end position="141"/>
    </location>
</feature>
<keyword evidence="9" id="KW-1185">Reference proteome</keyword>
<keyword evidence="5 7" id="KW-0472">Membrane</keyword>
<feature type="transmembrane region" description="Helical" evidence="7">
    <location>
        <begin position="360"/>
        <end position="383"/>
    </location>
</feature>
<evidence type="ECO:0000256" key="6">
    <source>
        <dbReference type="SAM" id="MobiDB-lite"/>
    </source>
</evidence>
<keyword evidence="3 7" id="KW-0812">Transmembrane</keyword>
<evidence type="ECO:0000256" key="1">
    <source>
        <dbReference type="ARBA" id="ARBA00004141"/>
    </source>
</evidence>
<feature type="compositionally biased region" description="Basic and acidic residues" evidence="6">
    <location>
        <begin position="39"/>
        <end position="61"/>
    </location>
</feature>
<feature type="transmembrane region" description="Helical" evidence="7">
    <location>
        <begin position="183"/>
        <end position="202"/>
    </location>
</feature>
<evidence type="ECO:0008006" key="10">
    <source>
        <dbReference type="Google" id="ProtNLM"/>
    </source>
</evidence>
<comment type="subcellular location">
    <subcellularLocation>
        <location evidence="1">Membrane</location>
        <topology evidence="1">Multi-pass membrane protein</topology>
    </subcellularLocation>
</comment>
<proteinExistence type="predicted"/>
<dbReference type="Proteomes" id="UP000650833">
    <property type="component" value="Unassembled WGS sequence"/>
</dbReference>
<dbReference type="OrthoDB" id="440553at2759"/>
<gene>
    <name evidence="8" type="ORF">INT46_008270</name>
</gene>
<keyword evidence="4 7" id="KW-1133">Transmembrane helix</keyword>
<dbReference type="GO" id="GO:0022857">
    <property type="term" value="F:transmembrane transporter activity"/>
    <property type="evidence" value="ECO:0007669"/>
    <property type="project" value="InterPro"/>
</dbReference>
<dbReference type="Gene3D" id="1.20.1250.20">
    <property type="entry name" value="MFS general substrate transporter like domains"/>
    <property type="match status" value="1"/>
</dbReference>
<evidence type="ECO:0000313" key="8">
    <source>
        <dbReference type="EMBL" id="KAG2215036.1"/>
    </source>
</evidence>
<sequence>MEPATRILSHESTKSYLERELIVSLNNNGPMIGPTLEMMDSHHPNDERRQDEEISKPEQIDRCPSSSSRSSSTTTNTVVAEKSNKRRRFWCMSKDNSDPKLFPKYKKNMILSVVAIGGAILWFGQLSVICLAMSMGAGTIADIFEPHERGRAFAFYTCGPLLGPAIGPIIGGYLNQGLGWRSTFWFLSIFVFLTWLGIIFFLPETWRASPAVAPVAAITEKSISNSLSNTEHPEEELDKDIEAQKPKQEEITKKKIRFVNPIGALKLLRFPNIALAVTFVGVFSGLVGVCYLPSAAGSMVGGIMGGRMSDITYRRNIEKAKENNQEIHPEMRLGGFFFYASMVLQLASFVAYGWCLEENVHFAYGLVCQFFLGLALMFPNVTLSAYMVDCFRKQGASVTACNNFARYIMAGIGSLIASDIKRALGNGPLFTFCGCLLLVFSINLVFIKKYTLKWAALRKAMT</sequence>
<dbReference type="InterPro" id="IPR036259">
    <property type="entry name" value="MFS_trans_sf"/>
</dbReference>
<feature type="transmembrane region" description="Helical" evidence="7">
    <location>
        <begin position="153"/>
        <end position="174"/>
    </location>
</feature>
<evidence type="ECO:0000313" key="9">
    <source>
        <dbReference type="Proteomes" id="UP000650833"/>
    </source>
</evidence>
<feature type="transmembrane region" description="Helical" evidence="7">
    <location>
        <begin position="336"/>
        <end position="354"/>
    </location>
</feature>
<dbReference type="PANTHER" id="PTHR23502">
    <property type="entry name" value="MAJOR FACILITATOR SUPERFAMILY"/>
    <property type="match status" value="1"/>
</dbReference>
<evidence type="ECO:0000256" key="2">
    <source>
        <dbReference type="ARBA" id="ARBA00022448"/>
    </source>
</evidence>
<evidence type="ECO:0000256" key="7">
    <source>
        <dbReference type="SAM" id="Phobius"/>
    </source>
</evidence>
<protein>
    <recommendedName>
        <fullName evidence="10">Major facilitator superfamily (MFS) profile domain-containing protein</fullName>
    </recommendedName>
</protein>
<comment type="caution">
    <text evidence="8">The sequence shown here is derived from an EMBL/GenBank/DDBJ whole genome shotgun (WGS) entry which is preliminary data.</text>
</comment>
<dbReference type="EMBL" id="JAEPRC010000015">
    <property type="protein sequence ID" value="KAG2215036.1"/>
    <property type="molecule type" value="Genomic_DNA"/>
</dbReference>
<dbReference type="AlphaFoldDB" id="A0A8H7RPV2"/>
<dbReference type="InterPro" id="IPR011701">
    <property type="entry name" value="MFS"/>
</dbReference>
<evidence type="ECO:0000256" key="4">
    <source>
        <dbReference type="ARBA" id="ARBA00022989"/>
    </source>
</evidence>
<accession>A0A8H7RPV2</accession>
<feature type="transmembrane region" description="Helical" evidence="7">
    <location>
        <begin position="273"/>
        <end position="292"/>
    </location>
</feature>
<dbReference type="GO" id="GO:0005886">
    <property type="term" value="C:plasma membrane"/>
    <property type="evidence" value="ECO:0007669"/>
    <property type="project" value="TreeGrafter"/>
</dbReference>
<feature type="transmembrane region" description="Helical" evidence="7">
    <location>
        <begin position="429"/>
        <end position="447"/>
    </location>
</feature>
<reference evidence="8" key="1">
    <citation type="submission" date="2020-12" db="EMBL/GenBank/DDBJ databases">
        <title>Metabolic potential, ecology and presence of endohyphal bacteria is reflected in genomic diversity of Mucoromycotina.</title>
        <authorList>
            <person name="Muszewska A."/>
            <person name="Okrasinska A."/>
            <person name="Steczkiewicz K."/>
            <person name="Drgas O."/>
            <person name="Orlowska M."/>
            <person name="Perlinska-Lenart U."/>
            <person name="Aleksandrzak-Piekarczyk T."/>
            <person name="Szatraj K."/>
            <person name="Zielenkiewicz U."/>
            <person name="Pilsyk S."/>
            <person name="Malc E."/>
            <person name="Mieczkowski P."/>
            <person name="Kruszewska J.S."/>
            <person name="Biernat P."/>
            <person name="Pawlowska J."/>
        </authorList>
    </citation>
    <scope>NUCLEOTIDE SEQUENCE</scope>
    <source>
        <strain evidence="8">CBS 226.32</strain>
    </source>
</reference>
<organism evidence="8 9">
    <name type="scientific">Mucor plumbeus</name>
    <dbReference type="NCBI Taxonomy" id="97098"/>
    <lineage>
        <taxon>Eukaryota</taxon>
        <taxon>Fungi</taxon>
        <taxon>Fungi incertae sedis</taxon>
        <taxon>Mucoromycota</taxon>
        <taxon>Mucoromycotina</taxon>
        <taxon>Mucoromycetes</taxon>
        <taxon>Mucorales</taxon>
        <taxon>Mucorineae</taxon>
        <taxon>Mucoraceae</taxon>
        <taxon>Mucor</taxon>
    </lineage>
</organism>
<feature type="region of interest" description="Disordered" evidence="6">
    <location>
        <begin position="32"/>
        <end position="80"/>
    </location>
</feature>
<keyword evidence="2" id="KW-0813">Transport</keyword>
<feature type="compositionally biased region" description="Low complexity" evidence="6">
    <location>
        <begin position="65"/>
        <end position="77"/>
    </location>
</feature>
<evidence type="ECO:0000256" key="3">
    <source>
        <dbReference type="ARBA" id="ARBA00022692"/>
    </source>
</evidence>
<dbReference type="Pfam" id="PF07690">
    <property type="entry name" value="MFS_1"/>
    <property type="match status" value="1"/>
</dbReference>